<organism evidence="1 2">
    <name type="scientific">Sinanodonta woodiana</name>
    <name type="common">Chinese pond mussel</name>
    <name type="synonym">Anodonta woodiana</name>
    <dbReference type="NCBI Taxonomy" id="1069815"/>
    <lineage>
        <taxon>Eukaryota</taxon>
        <taxon>Metazoa</taxon>
        <taxon>Spiralia</taxon>
        <taxon>Lophotrochozoa</taxon>
        <taxon>Mollusca</taxon>
        <taxon>Bivalvia</taxon>
        <taxon>Autobranchia</taxon>
        <taxon>Heteroconchia</taxon>
        <taxon>Palaeoheterodonta</taxon>
        <taxon>Unionida</taxon>
        <taxon>Unionoidea</taxon>
        <taxon>Unionidae</taxon>
        <taxon>Unioninae</taxon>
        <taxon>Sinanodonta</taxon>
    </lineage>
</organism>
<dbReference type="InterPro" id="IPR013320">
    <property type="entry name" value="ConA-like_dom_sf"/>
</dbReference>
<dbReference type="Proteomes" id="UP001634394">
    <property type="component" value="Unassembled WGS sequence"/>
</dbReference>
<reference evidence="1 2" key="1">
    <citation type="submission" date="2024-11" db="EMBL/GenBank/DDBJ databases">
        <title>Chromosome-level genome assembly of the freshwater bivalve Anodonta woodiana.</title>
        <authorList>
            <person name="Chen X."/>
        </authorList>
    </citation>
    <scope>NUCLEOTIDE SEQUENCE [LARGE SCALE GENOMIC DNA]</scope>
    <source>
        <strain evidence="1">MN2024</strain>
        <tissue evidence="1">Gills</tissue>
    </source>
</reference>
<protein>
    <recommendedName>
        <fullName evidence="3">Laminin G domain-containing protein</fullName>
    </recommendedName>
</protein>
<accession>A0ABD3WEI4</accession>
<dbReference type="SUPFAM" id="SSF49899">
    <property type="entry name" value="Concanavalin A-like lectins/glucanases"/>
    <property type="match status" value="1"/>
</dbReference>
<gene>
    <name evidence="1" type="ORF">ACJMK2_040276</name>
</gene>
<evidence type="ECO:0000313" key="1">
    <source>
        <dbReference type="EMBL" id="KAL3872346.1"/>
    </source>
</evidence>
<dbReference type="EMBL" id="JBJQND010000007">
    <property type="protein sequence ID" value="KAL3872346.1"/>
    <property type="molecule type" value="Genomic_DNA"/>
</dbReference>
<name>A0ABD3WEI4_SINWO</name>
<keyword evidence="2" id="KW-1185">Reference proteome</keyword>
<comment type="caution">
    <text evidence="1">The sequence shown here is derived from an EMBL/GenBank/DDBJ whole genome shotgun (WGS) entry which is preliminary data.</text>
</comment>
<proteinExistence type="predicted"/>
<dbReference type="AlphaFoldDB" id="A0ABD3WEI4"/>
<sequence length="60" mass="7096">MNMDEMALVLDNGQLVLHMVVNQERYMARVGKNLSNGEWYLITLQFDQGQYRFYGNFVFS</sequence>
<evidence type="ECO:0008006" key="3">
    <source>
        <dbReference type="Google" id="ProtNLM"/>
    </source>
</evidence>
<evidence type="ECO:0000313" key="2">
    <source>
        <dbReference type="Proteomes" id="UP001634394"/>
    </source>
</evidence>
<dbReference type="Gene3D" id="2.60.120.200">
    <property type="match status" value="1"/>
</dbReference>